<dbReference type="Pfam" id="PF00067">
    <property type="entry name" value="p450"/>
    <property type="match status" value="2"/>
</dbReference>
<dbReference type="GO" id="GO:0005506">
    <property type="term" value="F:iron ion binding"/>
    <property type="evidence" value="ECO:0007669"/>
    <property type="project" value="InterPro"/>
</dbReference>
<dbReference type="GO" id="GO:0020037">
    <property type="term" value="F:heme binding"/>
    <property type="evidence" value="ECO:0007669"/>
    <property type="project" value="InterPro"/>
</dbReference>
<evidence type="ECO:0000256" key="7">
    <source>
        <dbReference type="RuleBase" id="RU000461"/>
    </source>
</evidence>
<protein>
    <recommendedName>
        <fullName evidence="10">Cytochrome P450 alkane hydroxylase</fullName>
    </recommendedName>
</protein>
<evidence type="ECO:0000313" key="9">
    <source>
        <dbReference type="Proteomes" id="UP001161017"/>
    </source>
</evidence>
<dbReference type="PANTHER" id="PTHR24287">
    <property type="entry name" value="P450, PUTATIVE (EUROFUNG)-RELATED"/>
    <property type="match status" value="1"/>
</dbReference>
<keyword evidence="9" id="KW-1185">Reference proteome</keyword>
<evidence type="ECO:0000256" key="4">
    <source>
        <dbReference type="ARBA" id="ARBA00023002"/>
    </source>
</evidence>
<keyword evidence="3 7" id="KW-0479">Metal-binding</keyword>
<dbReference type="InterPro" id="IPR017972">
    <property type="entry name" value="Cyt_P450_CS"/>
</dbReference>
<evidence type="ECO:0008006" key="10">
    <source>
        <dbReference type="Google" id="ProtNLM"/>
    </source>
</evidence>
<keyword evidence="7" id="KW-0349">Heme</keyword>
<dbReference type="InterPro" id="IPR001128">
    <property type="entry name" value="Cyt_P450"/>
</dbReference>
<evidence type="ECO:0000256" key="2">
    <source>
        <dbReference type="ARBA" id="ARBA00010617"/>
    </source>
</evidence>
<dbReference type="AlphaFoldDB" id="A0AA43QRF3"/>
<dbReference type="GO" id="GO:0016705">
    <property type="term" value="F:oxidoreductase activity, acting on paired donors, with incorporation or reduction of molecular oxygen"/>
    <property type="evidence" value="ECO:0007669"/>
    <property type="project" value="InterPro"/>
</dbReference>
<dbReference type="InterPro" id="IPR036396">
    <property type="entry name" value="Cyt_P450_sf"/>
</dbReference>
<dbReference type="GO" id="GO:0004497">
    <property type="term" value="F:monooxygenase activity"/>
    <property type="evidence" value="ECO:0007669"/>
    <property type="project" value="UniProtKB-KW"/>
</dbReference>
<dbReference type="InterPro" id="IPR047146">
    <property type="entry name" value="Cyt_P450_E_CYP52_fungi"/>
</dbReference>
<evidence type="ECO:0000256" key="3">
    <source>
        <dbReference type="ARBA" id="ARBA00022723"/>
    </source>
</evidence>
<comment type="caution">
    <text evidence="8">The sequence shown here is derived from an EMBL/GenBank/DDBJ whole genome shotgun (WGS) entry which is preliminary data.</text>
</comment>
<keyword evidence="6 7" id="KW-0503">Monooxygenase</keyword>
<dbReference type="EMBL" id="JAPUFD010000011">
    <property type="protein sequence ID" value="MDI1490329.1"/>
    <property type="molecule type" value="Genomic_DNA"/>
</dbReference>
<dbReference type="PANTHER" id="PTHR24287:SF18">
    <property type="entry name" value="CYTOCHROME P450 MONOOXYGENASE APDE-RELATED"/>
    <property type="match status" value="1"/>
</dbReference>
<reference evidence="8" key="1">
    <citation type="journal article" date="2023" name="Genome Biol. Evol.">
        <title>First Whole Genome Sequence and Flow Cytometry Genome Size Data for the Lichen-Forming Fungus Ramalina farinacea (Ascomycota).</title>
        <authorList>
            <person name="Llewellyn T."/>
            <person name="Mian S."/>
            <person name="Hill R."/>
            <person name="Leitch I.J."/>
            <person name="Gaya E."/>
        </authorList>
    </citation>
    <scope>NUCLEOTIDE SEQUENCE</scope>
    <source>
        <strain evidence="8">LIQ254RAFAR</strain>
    </source>
</reference>
<organism evidence="8 9">
    <name type="scientific">Ramalina farinacea</name>
    <dbReference type="NCBI Taxonomy" id="258253"/>
    <lineage>
        <taxon>Eukaryota</taxon>
        <taxon>Fungi</taxon>
        <taxon>Dikarya</taxon>
        <taxon>Ascomycota</taxon>
        <taxon>Pezizomycotina</taxon>
        <taxon>Lecanoromycetes</taxon>
        <taxon>OSLEUM clade</taxon>
        <taxon>Lecanoromycetidae</taxon>
        <taxon>Lecanorales</taxon>
        <taxon>Lecanorineae</taxon>
        <taxon>Ramalinaceae</taxon>
        <taxon>Ramalina</taxon>
    </lineage>
</organism>
<dbReference type="Gene3D" id="1.10.630.10">
    <property type="entry name" value="Cytochrome P450"/>
    <property type="match status" value="2"/>
</dbReference>
<proteinExistence type="inferred from homology"/>
<accession>A0AA43QRF3</accession>
<gene>
    <name evidence="8" type="ORF">OHK93_001529</name>
</gene>
<name>A0AA43QRF3_9LECA</name>
<dbReference type="Proteomes" id="UP001161017">
    <property type="component" value="Unassembled WGS sequence"/>
</dbReference>
<comment type="similarity">
    <text evidence="2 7">Belongs to the cytochrome P450 family.</text>
</comment>
<keyword evidence="4 7" id="KW-0560">Oxidoreductase</keyword>
<evidence type="ECO:0000256" key="5">
    <source>
        <dbReference type="ARBA" id="ARBA00023004"/>
    </source>
</evidence>
<keyword evidence="5 7" id="KW-0408">Iron</keyword>
<evidence type="ECO:0000313" key="8">
    <source>
        <dbReference type="EMBL" id="MDI1490329.1"/>
    </source>
</evidence>
<sequence length="335" mass="38063">MARPGELLRPQFTRQQYQDLTFLEEHVQNLLAHLPRDESSVELQPLLFKFTLDSTTAFLFGHSTKSLTDDDAGEGAIFADTFDYAQDMVVKRFRLLDLYWLVGGSKFFKACDKVHAFVDNIIEQRKNASPSAQDDTERYNFFDSVAEDAQNPETLRGQLLNVLLAALRLYPSVPVNTRTAHKTTTLPTGGGPDGTSPILVRKGENVAYSVYVMHRREDLYGKDSHDFRPERWEDTEMPLNKDPVTSSWGYLPFNGGPRVCLGQDFGLTLASYTTVRILQNFPNIEPGPSQRPELQEWFGWSSHRTTGIERISKERQKMTLVMSSGSGCPIRFRRT</sequence>
<evidence type="ECO:0000256" key="6">
    <source>
        <dbReference type="ARBA" id="ARBA00023033"/>
    </source>
</evidence>
<evidence type="ECO:0000256" key="1">
    <source>
        <dbReference type="ARBA" id="ARBA00001971"/>
    </source>
</evidence>
<dbReference type="PROSITE" id="PS00086">
    <property type="entry name" value="CYTOCHROME_P450"/>
    <property type="match status" value="1"/>
</dbReference>
<comment type="cofactor">
    <cofactor evidence="1">
        <name>heme</name>
        <dbReference type="ChEBI" id="CHEBI:30413"/>
    </cofactor>
</comment>
<dbReference type="SUPFAM" id="SSF48264">
    <property type="entry name" value="Cytochrome P450"/>
    <property type="match status" value="1"/>
</dbReference>